<dbReference type="GO" id="GO:0005886">
    <property type="term" value="C:plasma membrane"/>
    <property type="evidence" value="ECO:0007669"/>
    <property type="project" value="UniProtKB-SubCell"/>
</dbReference>
<evidence type="ECO:0000256" key="5">
    <source>
        <dbReference type="ARBA" id="ARBA00022692"/>
    </source>
</evidence>
<proteinExistence type="inferred from homology"/>
<keyword evidence="3 11" id="KW-0813">Transport</keyword>
<dbReference type="PROSITE" id="PS00449">
    <property type="entry name" value="ATPASE_A"/>
    <property type="match status" value="1"/>
</dbReference>
<dbReference type="AlphaFoldDB" id="A0A2Z5G6S5"/>
<dbReference type="GO" id="GO:0045259">
    <property type="term" value="C:proton-transporting ATP synthase complex"/>
    <property type="evidence" value="ECO:0007669"/>
    <property type="project" value="UniProtKB-KW"/>
</dbReference>
<evidence type="ECO:0000256" key="4">
    <source>
        <dbReference type="ARBA" id="ARBA00022547"/>
    </source>
</evidence>
<dbReference type="SUPFAM" id="SSF81336">
    <property type="entry name" value="F1F0 ATP synthase subunit A"/>
    <property type="match status" value="1"/>
</dbReference>
<dbReference type="InterPro" id="IPR023011">
    <property type="entry name" value="ATP_synth_F0_asu_AS"/>
</dbReference>
<keyword evidence="6 11" id="KW-0375">Hydrogen ion transport</keyword>
<evidence type="ECO:0000256" key="11">
    <source>
        <dbReference type="HAMAP-Rule" id="MF_01393"/>
    </source>
</evidence>
<protein>
    <recommendedName>
        <fullName evidence="11 12">ATP synthase subunit a</fullName>
    </recommendedName>
    <alternativeName>
        <fullName evidence="11">ATP synthase F0 sector subunit a</fullName>
    </alternativeName>
    <alternativeName>
        <fullName evidence="11">F-ATPase subunit 6</fullName>
    </alternativeName>
</protein>
<feature type="transmembrane region" description="Helical" evidence="11">
    <location>
        <begin position="12"/>
        <end position="30"/>
    </location>
</feature>
<dbReference type="KEGG" id="abas:ACPOL_5243"/>
<keyword evidence="9 11" id="KW-0472">Membrane</keyword>
<evidence type="ECO:0000256" key="10">
    <source>
        <dbReference type="ARBA" id="ARBA00023310"/>
    </source>
</evidence>
<dbReference type="Proteomes" id="UP000253606">
    <property type="component" value="Chromosome"/>
</dbReference>
<evidence type="ECO:0000256" key="1">
    <source>
        <dbReference type="ARBA" id="ARBA00004141"/>
    </source>
</evidence>
<name>A0A2Z5G6S5_9BACT</name>
<dbReference type="InterPro" id="IPR045082">
    <property type="entry name" value="ATP_syn_F0_a_bact/chloroplast"/>
</dbReference>
<accession>A0A2Z5G6S5</accession>
<organism evidence="13 14">
    <name type="scientific">Acidisarcina polymorpha</name>
    <dbReference type="NCBI Taxonomy" id="2211140"/>
    <lineage>
        <taxon>Bacteria</taxon>
        <taxon>Pseudomonadati</taxon>
        <taxon>Acidobacteriota</taxon>
        <taxon>Terriglobia</taxon>
        <taxon>Terriglobales</taxon>
        <taxon>Acidobacteriaceae</taxon>
        <taxon>Acidisarcina</taxon>
    </lineage>
</organism>
<comment type="similarity">
    <text evidence="2 11 12">Belongs to the ATPase A chain family.</text>
</comment>
<dbReference type="InterPro" id="IPR000568">
    <property type="entry name" value="ATP_synth_F0_asu"/>
</dbReference>
<evidence type="ECO:0000256" key="12">
    <source>
        <dbReference type="RuleBase" id="RU000483"/>
    </source>
</evidence>
<dbReference type="PANTHER" id="PTHR42823:SF3">
    <property type="entry name" value="ATP SYNTHASE SUBUNIT A, CHLOROPLASTIC"/>
    <property type="match status" value="1"/>
</dbReference>
<dbReference type="NCBIfam" id="TIGR01131">
    <property type="entry name" value="ATP_synt_6_or_A"/>
    <property type="match status" value="1"/>
</dbReference>
<keyword evidence="5 11" id="KW-0812">Transmembrane</keyword>
<dbReference type="EMBL" id="CP030840">
    <property type="protein sequence ID" value="AXC14497.1"/>
    <property type="molecule type" value="Genomic_DNA"/>
</dbReference>
<dbReference type="OrthoDB" id="9789241at2"/>
<keyword evidence="7 11" id="KW-1133">Transmembrane helix</keyword>
<keyword evidence="4 11" id="KW-0138">CF(0)</keyword>
<feature type="transmembrane region" description="Helical" evidence="11">
    <location>
        <begin position="163"/>
        <end position="181"/>
    </location>
</feature>
<gene>
    <name evidence="11" type="primary">atpB</name>
    <name evidence="13" type="ORF">ACPOL_5243</name>
</gene>
<evidence type="ECO:0000256" key="9">
    <source>
        <dbReference type="ARBA" id="ARBA00023136"/>
    </source>
</evidence>
<dbReference type="InterPro" id="IPR035908">
    <property type="entry name" value="F0_ATP_A_sf"/>
</dbReference>
<comment type="subcellular location">
    <subcellularLocation>
        <location evidence="11 12">Cell membrane</location>
        <topology evidence="11 12">Multi-pass membrane protein</topology>
    </subcellularLocation>
    <subcellularLocation>
        <location evidence="1">Membrane</location>
        <topology evidence="1">Multi-pass membrane protein</topology>
    </subcellularLocation>
</comment>
<dbReference type="PRINTS" id="PR00123">
    <property type="entry name" value="ATPASEA"/>
</dbReference>
<dbReference type="CDD" id="cd00310">
    <property type="entry name" value="ATP-synt_Fo_a_6"/>
    <property type="match status" value="1"/>
</dbReference>
<feature type="transmembrane region" description="Helical" evidence="11">
    <location>
        <begin position="42"/>
        <end position="63"/>
    </location>
</feature>
<evidence type="ECO:0000256" key="8">
    <source>
        <dbReference type="ARBA" id="ARBA00023065"/>
    </source>
</evidence>
<feature type="transmembrane region" description="Helical" evidence="11">
    <location>
        <begin position="126"/>
        <end position="143"/>
    </location>
</feature>
<dbReference type="GO" id="GO:0046933">
    <property type="term" value="F:proton-transporting ATP synthase activity, rotational mechanism"/>
    <property type="evidence" value="ECO:0007669"/>
    <property type="project" value="UniProtKB-UniRule"/>
</dbReference>
<evidence type="ECO:0000256" key="6">
    <source>
        <dbReference type="ARBA" id="ARBA00022781"/>
    </source>
</evidence>
<keyword evidence="10 11" id="KW-0066">ATP synthesis</keyword>
<reference evidence="13 14" key="1">
    <citation type="journal article" date="2018" name="Front. Microbiol.">
        <title>Hydrolytic Capabilities as a Key to Environmental Success: Chitinolytic and Cellulolytic Acidobacteria From Acidic Sub-arctic Soils and Boreal Peatlands.</title>
        <authorList>
            <person name="Belova S.E."/>
            <person name="Ravin N.V."/>
            <person name="Pankratov T.A."/>
            <person name="Rakitin A.L."/>
            <person name="Ivanova A.A."/>
            <person name="Beletsky A.V."/>
            <person name="Mardanov A.V."/>
            <person name="Sinninghe Damste J.S."/>
            <person name="Dedysh S.N."/>
        </authorList>
    </citation>
    <scope>NUCLEOTIDE SEQUENCE [LARGE SCALE GENOMIC DNA]</scope>
    <source>
        <strain evidence="13 14">SBC82</strain>
    </source>
</reference>
<dbReference type="Gene3D" id="1.20.120.220">
    <property type="entry name" value="ATP synthase, F0 complex, subunit A"/>
    <property type="match status" value="1"/>
</dbReference>
<evidence type="ECO:0000313" key="14">
    <source>
        <dbReference type="Proteomes" id="UP000253606"/>
    </source>
</evidence>
<evidence type="ECO:0000256" key="3">
    <source>
        <dbReference type="ARBA" id="ARBA00022448"/>
    </source>
</evidence>
<dbReference type="Pfam" id="PF00119">
    <property type="entry name" value="ATP-synt_A"/>
    <property type="match status" value="1"/>
</dbReference>
<comment type="function">
    <text evidence="11 12">Key component of the proton channel; it plays a direct role in the translocation of protons across the membrane.</text>
</comment>
<keyword evidence="8 11" id="KW-0406">Ion transport</keyword>
<dbReference type="GO" id="GO:0042777">
    <property type="term" value="P:proton motive force-driven plasma membrane ATP synthesis"/>
    <property type="evidence" value="ECO:0007669"/>
    <property type="project" value="TreeGrafter"/>
</dbReference>
<dbReference type="PANTHER" id="PTHR42823">
    <property type="entry name" value="ATP SYNTHASE SUBUNIT A, CHLOROPLASTIC"/>
    <property type="match status" value="1"/>
</dbReference>
<feature type="transmembrane region" description="Helical" evidence="11">
    <location>
        <begin position="100"/>
        <end position="119"/>
    </location>
</feature>
<evidence type="ECO:0000256" key="2">
    <source>
        <dbReference type="ARBA" id="ARBA00006810"/>
    </source>
</evidence>
<evidence type="ECO:0000256" key="7">
    <source>
        <dbReference type="ARBA" id="ARBA00022989"/>
    </source>
</evidence>
<evidence type="ECO:0000313" key="13">
    <source>
        <dbReference type="EMBL" id="AXC14497.1"/>
    </source>
</evidence>
<dbReference type="RefSeq" id="WP_114209260.1">
    <property type="nucleotide sequence ID" value="NZ_CP030840.1"/>
</dbReference>
<sequence>MHSLFESLTHLLNSLFGAPLLALLTTIGIHPVNPAAPITTPFTLELVVALAMLLFFVVARMTLSVERPGPVQHVAEMINDFVNSQGDAIIGHGYEPHVPWVTVIFLFIALCNCFGLLPGVETPTSVPYVPLGLAILTFIYYNWNGIRAQGPIGYFKHFLGPVWWIAPLLFPIEIISHLARIMSLTIRLYANMFASDLLTLVFFSMIPIAVPIIFLGLHFGVAMIQAYVFMLLTLIYLSQAVSHEEEPD</sequence>
<keyword evidence="11" id="KW-1003">Cell membrane</keyword>
<dbReference type="HAMAP" id="MF_01393">
    <property type="entry name" value="ATP_synth_a_bact"/>
    <property type="match status" value="1"/>
</dbReference>
<keyword evidence="14" id="KW-1185">Reference proteome</keyword>